<dbReference type="Gene3D" id="3.40.50.1820">
    <property type="entry name" value="alpha/beta hydrolase"/>
    <property type="match status" value="1"/>
</dbReference>
<protein>
    <submittedName>
        <fullName evidence="2">Alpha/beta fold hydrolase</fullName>
    </submittedName>
</protein>
<dbReference type="PANTHER" id="PTHR43194:SF5">
    <property type="entry name" value="PIMELOYL-[ACYL-CARRIER PROTEIN] METHYL ESTER ESTERASE"/>
    <property type="match status" value="1"/>
</dbReference>
<dbReference type="Pfam" id="PF12697">
    <property type="entry name" value="Abhydrolase_6"/>
    <property type="match status" value="1"/>
</dbReference>
<dbReference type="PANTHER" id="PTHR43194">
    <property type="entry name" value="HYDROLASE ALPHA/BETA FOLD FAMILY"/>
    <property type="match status" value="1"/>
</dbReference>
<dbReference type="RefSeq" id="WP_262874655.1">
    <property type="nucleotide sequence ID" value="NZ_BAABKW010000001.1"/>
</dbReference>
<reference evidence="3" key="1">
    <citation type="journal article" date="2019" name="Int. J. Syst. Evol. Microbiol.">
        <title>The Global Catalogue of Microorganisms (GCM) 10K type strain sequencing project: providing services to taxonomists for standard genome sequencing and annotation.</title>
        <authorList>
            <consortium name="The Broad Institute Genomics Platform"/>
            <consortium name="The Broad Institute Genome Sequencing Center for Infectious Disease"/>
            <person name="Wu L."/>
            <person name="Ma J."/>
        </authorList>
    </citation>
    <scope>NUCLEOTIDE SEQUENCE [LARGE SCALE GENOMIC DNA]</scope>
    <source>
        <strain evidence="3">CGMCC 1.15772</strain>
    </source>
</reference>
<dbReference type="PRINTS" id="PR00111">
    <property type="entry name" value="ABHYDROLASE"/>
</dbReference>
<dbReference type="InterPro" id="IPR050228">
    <property type="entry name" value="Carboxylesterase_BioH"/>
</dbReference>
<evidence type="ECO:0000313" key="3">
    <source>
        <dbReference type="Proteomes" id="UP001596507"/>
    </source>
</evidence>
<evidence type="ECO:0000259" key="1">
    <source>
        <dbReference type="Pfam" id="PF12697"/>
    </source>
</evidence>
<dbReference type="Proteomes" id="UP001596507">
    <property type="component" value="Unassembled WGS sequence"/>
</dbReference>
<evidence type="ECO:0000313" key="2">
    <source>
        <dbReference type="EMBL" id="MFC7269730.1"/>
    </source>
</evidence>
<dbReference type="GO" id="GO:0016787">
    <property type="term" value="F:hydrolase activity"/>
    <property type="evidence" value="ECO:0007669"/>
    <property type="project" value="UniProtKB-KW"/>
</dbReference>
<dbReference type="InterPro" id="IPR000073">
    <property type="entry name" value="AB_hydrolase_1"/>
</dbReference>
<sequence length="250" mass="26591">MAAASDPVTEFSHRGATVVVEEHDGRGPHVFLLAHGIGMGRLAFGDLVEHLRPHGRVVTLDLPGYGDAPEPDRTPTIERMADLVAALLRARGLAGAVLVGHSMGTQVAVEVAARHPGLASGVVLVGPTVDARARTAPRQLGRLAHDLAIESPKVLWLGTREYLRAGPHLRRKLRAMLVHRPELAYPRVGVPALVLRGETDPVCPREWCALVSALLPDARFAEIAGHGHETMIRDAAPAAAEIMRFAGGSG</sequence>
<name>A0ABW2HF24_9MICO</name>
<comment type="caution">
    <text evidence="2">The sequence shown here is derived from an EMBL/GenBank/DDBJ whole genome shotgun (WGS) entry which is preliminary data.</text>
</comment>
<accession>A0ABW2HF24</accession>
<proteinExistence type="predicted"/>
<dbReference type="InterPro" id="IPR029058">
    <property type="entry name" value="AB_hydrolase_fold"/>
</dbReference>
<dbReference type="EMBL" id="JBHTBE010000003">
    <property type="protein sequence ID" value="MFC7269730.1"/>
    <property type="molecule type" value="Genomic_DNA"/>
</dbReference>
<keyword evidence="3" id="KW-1185">Reference proteome</keyword>
<organism evidence="2 3">
    <name type="scientific">Microbacterium fluvii</name>
    <dbReference type="NCBI Taxonomy" id="415215"/>
    <lineage>
        <taxon>Bacteria</taxon>
        <taxon>Bacillati</taxon>
        <taxon>Actinomycetota</taxon>
        <taxon>Actinomycetes</taxon>
        <taxon>Micrococcales</taxon>
        <taxon>Microbacteriaceae</taxon>
        <taxon>Microbacterium</taxon>
    </lineage>
</organism>
<gene>
    <name evidence="2" type="ORF">ACFQRL_12220</name>
</gene>
<feature type="domain" description="AB hydrolase-1" evidence="1">
    <location>
        <begin position="32"/>
        <end position="234"/>
    </location>
</feature>
<dbReference type="SUPFAM" id="SSF53474">
    <property type="entry name" value="alpha/beta-Hydrolases"/>
    <property type="match status" value="1"/>
</dbReference>
<keyword evidence="2" id="KW-0378">Hydrolase</keyword>